<sequence>MSAHMQSLLGFVHVVSDQEHTMDIATKVTATTVELTKFTTLARQILEQDWTAAPSPVRDAVLRLRSASGAVEKAVDALAASASDLGIRSRRAASAASLPNDVVHEIFRAWFALCSNPRSFRVPAVFTAASVNKQWRSVALQSGSFWADITIDFAHVSNVDDHIDIILKRRQGYPLDLTIRGAPLTIWTDPSADRLARLFSASRTIDIQFSWPEMDEYEPDDCVLTLFQTALPLAESIICSNFCTESLLPTGMQLFTLCPNLRRLEMDCIPLEAVDWSLMPHLTTFTTTRFVTESQLHTLCTSCPGLAELSLRDLDTTPNGTIRTMPDLRRVHCTGPNVLQYFGQRSAVPVLETLEIGCTASILVQLLSFTHDAPWTSLRVLQLARVWNSDTAIEFLHAMRHLPNLDELRLLYESDCLVHFFQRWEKADCVEIAPKLQSLVLRQCSFPPSATRALAAFLLARTCVSKKIRRLEIVQEGLMPYETGIFAKWMTPRFEQLVDEVVVDVDTVDLVDSSFL</sequence>
<evidence type="ECO:0008006" key="3">
    <source>
        <dbReference type="Google" id="ProtNLM"/>
    </source>
</evidence>
<dbReference type="InterPro" id="IPR032675">
    <property type="entry name" value="LRR_dom_sf"/>
</dbReference>
<dbReference type="Gene3D" id="3.80.10.10">
    <property type="entry name" value="Ribonuclease Inhibitor"/>
    <property type="match status" value="1"/>
</dbReference>
<proteinExistence type="predicted"/>
<dbReference type="AlphaFoldDB" id="A0A165LX48"/>
<reference evidence="1 2" key="1">
    <citation type="journal article" date="2016" name="Mol. Biol. Evol.">
        <title>Comparative Genomics of Early-Diverging Mushroom-Forming Fungi Provides Insights into the Origins of Lignocellulose Decay Capabilities.</title>
        <authorList>
            <person name="Nagy L.G."/>
            <person name="Riley R."/>
            <person name="Tritt A."/>
            <person name="Adam C."/>
            <person name="Daum C."/>
            <person name="Floudas D."/>
            <person name="Sun H."/>
            <person name="Yadav J.S."/>
            <person name="Pangilinan J."/>
            <person name="Larsson K.H."/>
            <person name="Matsuura K."/>
            <person name="Barry K."/>
            <person name="Labutti K."/>
            <person name="Kuo R."/>
            <person name="Ohm R.A."/>
            <person name="Bhattacharya S.S."/>
            <person name="Shirouzu T."/>
            <person name="Yoshinaga Y."/>
            <person name="Martin F.M."/>
            <person name="Grigoriev I.V."/>
            <person name="Hibbett D.S."/>
        </authorList>
    </citation>
    <scope>NUCLEOTIDE SEQUENCE [LARGE SCALE GENOMIC DNA]</scope>
    <source>
        <strain evidence="1 2">HHB12029</strain>
    </source>
</reference>
<dbReference type="PANTHER" id="PTHR38926:SF72">
    <property type="entry name" value="IM:7136021-RELATED"/>
    <property type="match status" value="1"/>
</dbReference>
<protein>
    <recommendedName>
        <fullName evidence="3">F-box domain-containing protein</fullName>
    </recommendedName>
</protein>
<dbReference type="InParanoid" id="A0A165LX48"/>
<dbReference type="EMBL" id="KV425918">
    <property type="protein sequence ID" value="KZV98450.1"/>
    <property type="molecule type" value="Genomic_DNA"/>
</dbReference>
<accession>A0A165LX48</accession>
<dbReference type="OrthoDB" id="3237066at2759"/>
<gene>
    <name evidence="1" type="ORF">EXIGLDRAFT_746591</name>
</gene>
<name>A0A165LX48_EXIGL</name>
<dbReference type="Proteomes" id="UP000077266">
    <property type="component" value="Unassembled WGS sequence"/>
</dbReference>
<organism evidence="1 2">
    <name type="scientific">Exidia glandulosa HHB12029</name>
    <dbReference type="NCBI Taxonomy" id="1314781"/>
    <lineage>
        <taxon>Eukaryota</taxon>
        <taxon>Fungi</taxon>
        <taxon>Dikarya</taxon>
        <taxon>Basidiomycota</taxon>
        <taxon>Agaricomycotina</taxon>
        <taxon>Agaricomycetes</taxon>
        <taxon>Auriculariales</taxon>
        <taxon>Exidiaceae</taxon>
        <taxon>Exidia</taxon>
    </lineage>
</organism>
<evidence type="ECO:0000313" key="2">
    <source>
        <dbReference type="Proteomes" id="UP000077266"/>
    </source>
</evidence>
<dbReference type="SUPFAM" id="SSF52047">
    <property type="entry name" value="RNI-like"/>
    <property type="match status" value="1"/>
</dbReference>
<keyword evidence="2" id="KW-1185">Reference proteome</keyword>
<dbReference type="PANTHER" id="PTHR38926">
    <property type="entry name" value="F-BOX DOMAIN CONTAINING PROTEIN, EXPRESSED"/>
    <property type="match status" value="1"/>
</dbReference>
<evidence type="ECO:0000313" key="1">
    <source>
        <dbReference type="EMBL" id="KZV98450.1"/>
    </source>
</evidence>